<accession>A0A8R2M1J7</accession>
<keyword evidence="12" id="KW-1185">Reference proteome</keyword>
<dbReference type="GO" id="GO:0004984">
    <property type="term" value="F:olfactory receptor activity"/>
    <property type="evidence" value="ECO:0007669"/>
    <property type="project" value="InterPro"/>
</dbReference>
<keyword evidence="6 10" id="KW-1133">Transmembrane helix</keyword>
<dbReference type="PANTHER" id="PTHR21137:SF35">
    <property type="entry name" value="ODORANT RECEPTOR 19A-RELATED"/>
    <property type="match status" value="1"/>
</dbReference>
<dbReference type="PANTHER" id="PTHR21137">
    <property type="entry name" value="ODORANT RECEPTOR"/>
    <property type="match status" value="1"/>
</dbReference>
<comment type="subcellular location">
    <subcellularLocation>
        <location evidence="1 10">Cell membrane</location>
        <topology evidence="1 10">Multi-pass membrane protein</topology>
    </subcellularLocation>
</comment>
<keyword evidence="3 10" id="KW-0716">Sensory transduction</keyword>
<evidence type="ECO:0000256" key="4">
    <source>
        <dbReference type="ARBA" id="ARBA00022692"/>
    </source>
</evidence>
<evidence type="ECO:0000256" key="2">
    <source>
        <dbReference type="ARBA" id="ARBA00022475"/>
    </source>
</evidence>
<feature type="transmembrane region" description="Helical" evidence="10">
    <location>
        <begin position="297"/>
        <end position="313"/>
    </location>
</feature>
<dbReference type="GO" id="GO:0005886">
    <property type="term" value="C:plasma membrane"/>
    <property type="evidence" value="ECO:0007669"/>
    <property type="project" value="UniProtKB-SubCell"/>
</dbReference>
<dbReference type="Pfam" id="PF02949">
    <property type="entry name" value="7tm_6"/>
    <property type="match status" value="1"/>
</dbReference>
<feature type="transmembrane region" description="Helical" evidence="10">
    <location>
        <begin position="40"/>
        <end position="68"/>
    </location>
</feature>
<reference evidence="11" key="2">
    <citation type="submission" date="2022-06" db="UniProtKB">
        <authorList>
            <consortium name="EnsemblMetazoa"/>
        </authorList>
    </citation>
    <scope>IDENTIFICATION</scope>
    <source>
        <strain evidence="11">p50T (Dazao)</strain>
    </source>
</reference>
<dbReference type="AlphaFoldDB" id="A0A8R2M1J7"/>
<evidence type="ECO:0000256" key="6">
    <source>
        <dbReference type="ARBA" id="ARBA00022989"/>
    </source>
</evidence>
<evidence type="ECO:0000313" key="11">
    <source>
        <dbReference type="EnsemblMetazoa" id="XP_037872110.1"/>
    </source>
</evidence>
<dbReference type="Proteomes" id="UP000005204">
    <property type="component" value="Unassembled WGS sequence"/>
</dbReference>
<keyword evidence="2" id="KW-1003">Cell membrane</keyword>
<keyword evidence="9 10" id="KW-0807">Transducer</keyword>
<keyword evidence="7 10" id="KW-0472">Membrane</keyword>
<dbReference type="InterPro" id="IPR004117">
    <property type="entry name" value="7tm6_olfct_rcpt"/>
</dbReference>
<reference evidence="12" key="1">
    <citation type="journal article" date="2008" name="Insect Biochem. Mol. Biol.">
        <title>The genome of a lepidopteran model insect, the silkworm Bombyx mori.</title>
        <authorList>
            <consortium name="International Silkworm Genome Consortium"/>
        </authorList>
    </citation>
    <scope>NUCLEOTIDE SEQUENCE [LARGE SCALE GENOMIC DNA]</scope>
    <source>
        <strain evidence="12">p50T</strain>
    </source>
</reference>
<comment type="similarity">
    <text evidence="10">Belongs to the insect chemoreceptor superfamily. Heteromeric odorant receptor channel (TC 1.A.69) family.</text>
</comment>
<evidence type="ECO:0000256" key="5">
    <source>
        <dbReference type="ARBA" id="ARBA00022725"/>
    </source>
</evidence>
<evidence type="ECO:0000256" key="3">
    <source>
        <dbReference type="ARBA" id="ARBA00022606"/>
    </source>
</evidence>
<protein>
    <recommendedName>
        <fullName evidence="10">Odorant receptor</fullName>
    </recommendedName>
</protein>
<evidence type="ECO:0000256" key="1">
    <source>
        <dbReference type="ARBA" id="ARBA00004651"/>
    </source>
</evidence>
<evidence type="ECO:0000256" key="8">
    <source>
        <dbReference type="ARBA" id="ARBA00023170"/>
    </source>
</evidence>
<evidence type="ECO:0000313" key="12">
    <source>
        <dbReference type="Proteomes" id="UP000005204"/>
    </source>
</evidence>
<evidence type="ECO:0000256" key="10">
    <source>
        <dbReference type="RuleBase" id="RU351113"/>
    </source>
</evidence>
<dbReference type="GO" id="GO:0007165">
    <property type="term" value="P:signal transduction"/>
    <property type="evidence" value="ECO:0007669"/>
    <property type="project" value="UniProtKB-KW"/>
</dbReference>
<gene>
    <name evidence="11" type="primary">100307016</name>
</gene>
<evidence type="ECO:0000256" key="9">
    <source>
        <dbReference type="ARBA" id="ARBA00023224"/>
    </source>
</evidence>
<dbReference type="EnsemblMetazoa" id="XM_038016182.1">
    <property type="protein sequence ID" value="XP_037872110.1"/>
    <property type="gene ID" value="GeneID_100307016"/>
</dbReference>
<name>A0A8R2M1J7_BOMMO</name>
<keyword evidence="4 10" id="KW-0812">Transmembrane</keyword>
<organism evidence="11 12">
    <name type="scientific">Bombyx mori</name>
    <name type="common">Silk moth</name>
    <dbReference type="NCBI Taxonomy" id="7091"/>
    <lineage>
        <taxon>Eukaryota</taxon>
        <taxon>Metazoa</taxon>
        <taxon>Ecdysozoa</taxon>
        <taxon>Arthropoda</taxon>
        <taxon>Hexapoda</taxon>
        <taxon>Insecta</taxon>
        <taxon>Pterygota</taxon>
        <taxon>Neoptera</taxon>
        <taxon>Endopterygota</taxon>
        <taxon>Lepidoptera</taxon>
        <taxon>Glossata</taxon>
        <taxon>Ditrysia</taxon>
        <taxon>Bombycoidea</taxon>
        <taxon>Bombycidae</taxon>
        <taxon>Bombycinae</taxon>
        <taxon>Bombyx</taxon>
    </lineage>
</organism>
<feature type="transmembrane region" description="Helical" evidence="10">
    <location>
        <begin position="74"/>
        <end position="93"/>
    </location>
</feature>
<sequence length="390" mass="44318">MPSLIKNRIFGLTLTLNTLSWAGLILRDDYTKTQRIIMKVYGGLVFLYLFVFTAYVQIADLVVIWGNIDFMTETSLILFMQLAVSAKVLTLMLKSKKIMEVTNEADAILNSEKKVEGQRIIASIDKNTTLFLKYYGFFVAFTIICWFMGENTSTFFIRSKYPFNELKSPGREFAFVHQCIVVIFTGSFDFNVDIIIISLVAVCRCRLKLVALSLRNLCLDIPMNKRNLITSDEEKVITERLRNIISQHKRALDAAEAIKHYLSGALLVQLMVSIVVICTTAYQLAVKKSTTMQSLTMAGYLFGTSLEVFLFCYQGEFLRESSEEIADAAYECPWYTLTRPLKKTLLIIMTRAQRPATLTAGGFVTLDITEYMAIMKASYSFFTVLQQVSE</sequence>
<feature type="transmembrane region" description="Helical" evidence="10">
    <location>
        <begin position="266"/>
        <end position="285"/>
    </location>
</feature>
<dbReference type="GO" id="GO:0005549">
    <property type="term" value="F:odorant binding"/>
    <property type="evidence" value="ECO:0007669"/>
    <property type="project" value="InterPro"/>
</dbReference>
<proteinExistence type="inferred from homology"/>
<evidence type="ECO:0000256" key="7">
    <source>
        <dbReference type="ARBA" id="ARBA00023136"/>
    </source>
</evidence>
<keyword evidence="5 10" id="KW-0552">Olfaction</keyword>
<feature type="transmembrane region" description="Helical" evidence="10">
    <location>
        <begin position="130"/>
        <end position="149"/>
    </location>
</feature>
<keyword evidence="8 10" id="KW-0675">Receptor</keyword>
<comment type="caution">
    <text evidence="10">Lacks conserved residue(s) required for the propagation of feature annotation.</text>
</comment>
<feature type="transmembrane region" description="Helical" evidence="10">
    <location>
        <begin position="175"/>
        <end position="202"/>
    </location>
</feature>